<accession>A0A819YY49</accession>
<dbReference type="Proteomes" id="UP000663873">
    <property type="component" value="Unassembled WGS sequence"/>
</dbReference>
<evidence type="ECO:0000256" key="1">
    <source>
        <dbReference type="SAM" id="SignalP"/>
    </source>
</evidence>
<keyword evidence="1" id="KW-0732">Signal</keyword>
<feature type="chain" id="PRO_5032777311" evidence="1">
    <location>
        <begin position="22"/>
        <end position="108"/>
    </location>
</feature>
<dbReference type="AlphaFoldDB" id="A0A819YY49"/>
<keyword evidence="3" id="KW-1185">Reference proteome</keyword>
<reference evidence="2" key="1">
    <citation type="submission" date="2021-02" db="EMBL/GenBank/DDBJ databases">
        <authorList>
            <person name="Nowell W R."/>
        </authorList>
    </citation>
    <scope>NUCLEOTIDE SEQUENCE</scope>
</reference>
<feature type="signal peptide" evidence="1">
    <location>
        <begin position="1"/>
        <end position="21"/>
    </location>
</feature>
<name>A0A819YY49_9BILA</name>
<organism evidence="2 3">
    <name type="scientific">Rotaria socialis</name>
    <dbReference type="NCBI Taxonomy" id="392032"/>
    <lineage>
        <taxon>Eukaryota</taxon>
        <taxon>Metazoa</taxon>
        <taxon>Spiralia</taxon>
        <taxon>Gnathifera</taxon>
        <taxon>Rotifera</taxon>
        <taxon>Eurotatoria</taxon>
        <taxon>Bdelloidea</taxon>
        <taxon>Philodinida</taxon>
        <taxon>Philodinidae</taxon>
        <taxon>Rotaria</taxon>
    </lineage>
</organism>
<comment type="caution">
    <text evidence="2">The sequence shown here is derived from an EMBL/GenBank/DDBJ whole genome shotgun (WGS) entry which is preliminary data.</text>
</comment>
<gene>
    <name evidence="2" type="ORF">UJA718_LOCUS4501</name>
</gene>
<sequence>MVVLNFIFVVLDAEFCAESNGAILEGGYRSKSGTLPGNTAFSENLVEYNLAKIKKEGGVEHRRGNGRPRKITLEDNRAIGQWARRNNEITAQKIIEKLQSNRNLTVSR</sequence>
<evidence type="ECO:0000313" key="2">
    <source>
        <dbReference type="EMBL" id="CAF4167866.1"/>
    </source>
</evidence>
<proteinExistence type="predicted"/>
<protein>
    <submittedName>
        <fullName evidence="2">Uncharacterized protein</fullName>
    </submittedName>
</protein>
<evidence type="ECO:0000313" key="3">
    <source>
        <dbReference type="Proteomes" id="UP000663873"/>
    </source>
</evidence>
<dbReference type="EMBL" id="CAJOBP010000363">
    <property type="protein sequence ID" value="CAF4167866.1"/>
    <property type="molecule type" value="Genomic_DNA"/>
</dbReference>